<evidence type="ECO:0000313" key="3">
    <source>
        <dbReference type="Proteomes" id="UP000193689"/>
    </source>
</evidence>
<keyword evidence="1" id="KW-1133">Transmembrane helix</keyword>
<keyword evidence="3" id="KW-1185">Reference proteome</keyword>
<reference evidence="2 3" key="1">
    <citation type="submission" date="2016-07" db="EMBL/GenBank/DDBJ databases">
        <title>Pervasive Adenine N6-methylation of Active Genes in Fungi.</title>
        <authorList>
            <consortium name="DOE Joint Genome Institute"/>
            <person name="Mondo S.J."/>
            <person name="Dannebaum R.O."/>
            <person name="Kuo R.C."/>
            <person name="Labutti K."/>
            <person name="Haridas S."/>
            <person name="Kuo A."/>
            <person name="Salamov A."/>
            <person name="Ahrendt S.R."/>
            <person name="Lipzen A."/>
            <person name="Sullivan W."/>
            <person name="Andreopoulos W.B."/>
            <person name="Clum A."/>
            <person name="Lindquist E."/>
            <person name="Daum C."/>
            <person name="Ramamoorthy G.K."/>
            <person name="Gryganskyi A."/>
            <person name="Culley D."/>
            <person name="Magnuson J.K."/>
            <person name="James T.Y."/>
            <person name="O'Malley M.A."/>
            <person name="Stajich J.E."/>
            <person name="Spatafora J.W."/>
            <person name="Visel A."/>
            <person name="Grigoriev I.V."/>
        </authorList>
    </citation>
    <scope>NUCLEOTIDE SEQUENCE [LARGE SCALE GENOMIC DNA]</scope>
    <source>
        <strain evidence="2 3">CBS 129021</strain>
    </source>
</reference>
<sequence length="288" mass="31984">MVSQTADIDHCSERNATPFVPLEIWATVIGSLVNSTDFPEAWKNCRQVSRAFKAATEYAFQSEGLPMIETSLSLLGCWARGKSTMELLPFSGFSENGERVHFGGYYEGPAPLAKNWAAFGPDHCCFPPSRKISVEYSISDDGFRHPPVLMEWASKLHLSFCCGILSQHQWTEEERRQLRRAWIGSGLGPSMAMEIDHWTRGVSFLWKPMLKKFVKNMDRGLKCSRDASVGRTSRQHTGGFTNVFAIIVVLGVFMHSQGFLFLSITEPGTLVANDIICLVVAVGRGGAL</sequence>
<keyword evidence="1" id="KW-0472">Membrane</keyword>
<evidence type="ECO:0000256" key="1">
    <source>
        <dbReference type="SAM" id="Phobius"/>
    </source>
</evidence>
<dbReference type="AlphaFoldDB" id="A0A1Y2DKB2"/>
<gene>
    <name evidence="2" type="ORF">BCR38DRAFT_477222</name>
</gene>
<evidence type="ECO:0000313" key="2">
    <source>
        <dbReference type="EMBL" id="ORY59604.1"/>
    </source>
</evidence>
<dbReference type="InParanoid" id="A0A1Y2DKB2"/>
<organism evidence="2 3">
    <name type="scientific">Pseudomassariella vexata</name>
    <dbReference type="NCBI Taxonomy" id="1141098"/>
    <lineage>
        <taxon>Eukaryota</taxon>
        <taxon>Fungi</taxon>
        <taxon>Dikarya</taxon>
        <taxon>Ascomycota</taxon>
        <taxon>Pezizomycotina</taxon>
        <taxon>Sordariomycetes</taxon>
        <taxon>Xylariomycetidae</taxon>
        <taxon>Amphisphaeriales</taxon>
        <taxon>Pseudomassariaceae</taxon>
        <taxon>Pseudomassariella</taxon>
    </lineage>
</organism>
<proteinExistence type="predicted"/>
<accession>A0A1Y2DKB2</accession>
<dbReference type="GeneID" id="63779278"/>
<name>A0A1Y2DKB2_9PEZI</name>
<keyword evidence="1" id="KW-0812">Transmembrane</keyword>
<dbReference type="Proteomes" id="UP000193689">
    <property type="component" value="Unassembled WGS sequence"/>
</dbReference>
<comment type="caution">
    <text evidence="2">The sequence shown here is derived from an EMBL/GenBank/DDBJ whole genome shotgun (WGS) entry which is preliminary data.</text>
</comment>
<dbReference type="RefSeq" id="XP_040712178.1">
    <property type="nucleotide sequence ID" value="XM_040863066.1"/>
</dbReference>
<feature type="transmembrane region" description="Helical" evidence="1">
    <location>
        <begin position="243"/>
        <end position="264"/>
    </location>
</feature>
<protein>
    <submittedName>
        <fullName evidence="2">Uncharacterized protein</fullName>
    </submittedName>
</protein>
<dbReference type="OrthoDB" id="2997776at2759"/>
<dbReference type="EMBL" id="MCFJ01000013">
    <property type="protein sequence ID" value="ORY59604.1"/>
    <property type="molecule type" value="Genomic_DNA"/>
</dbReference>